<accession>A0A5C6VPN3</accession>
<dbReference type="InterPro" id="IPR059231">
    <property type="entry name" value="Leader_pinensin"/>
</dbReference>
<protein>
    <submittedName>
        <fullName evidence="1">Uncharacterized protein</fullName>
    </submittedName>
</protein>
<name>A0A5C6VPN3_9FLAO</name>
<sequence>MKKKLNLKSLEIKSFVTSLDSNSSNALRGGAKTVLGMNCGTGANCPISGIRECIPTEDCIG</sequence>
<organism evidence="1 2">
    <name type="scientific">Luteibaculum oceani</name>
    <dbReference type="NCBI Taxonomy" id="1294296"/>
    <lineage>
        <taxon>Bacteria</taxon>
        <taxon>Pseudomonadati</taxon>
        <taxon>Bacteroidota</taxon>
        <taxon>Flavobacteriia</taxon>
        <taxon>Flavobacteriales</taxon>
        <taxon>Luteibaculaceae</taxon>
        <taxon>Luteibaculum</taxon>
    </lineage>
</organism>
<dbReference type="EMBL" id="VORB01000001">
    <property type="protein sequence ID" value="TXC85238.1"/>
    <property type="molecule type" value="Genomic_DNA"/>
</dbReference>
<dbReference type="RefSeq" id="WP_147012477.1">
    <property type="nucleotide sequence ID" value="NZ_VORB01000001.1"/>
</dbReference>
<evidence type="ECO:0000313" key="1">
    <source>
        <dbReference type="EMBL" id="TXC85238.1"/>
    </source>
</evidence>
<proteinExistence type="predicted"/>
<keyword evidence="2" id="KW-1185">Reference proteome</keyword>
<comment type="caution">
    <text evidence="1">The sequence shown here is derived from an EMBL/GenBank/DDBJ whole genome shotgun (WGS) entry which is preliminary data.</text>
</comment>
<dbReference type="Proteomes" id="UP000321168">
    <property type="component" value="Unassembled WGS sequence"/>
</dbReference>
<dbReference type="AlphaFoldDB" id="A0A5C6VPN3"/>
<reference evidence="1 2" key="1">
    <citation type="submission" date="2019-08" db="EMBL/GenBank/DDBJ databases">
        <title>Genome of Luteibaculum oceani JCM 18817.</title>
        <authorList>
            <person name="Bowman J.P."/>
        </authorList>
    </citation>
    <scope>NUCLEOTIDE SEQUENCE [LARGE SCALE GENOMIC DNA]</scope>
    <source>
        <strain evidence="1 2">JCM 18817</strain>
    </source>
</reference>
<gene>
    <name evidence="1" type="ORF">FRX97_01035</name>
</gene>
<dbReference type="NCBIfam" id="NF038180">
    <property type="entry name" value="leader_pinensin"/>
    <property type="match status" value="1"/>
</dbReference>
<evidence type="ECO:0000313" key="2">
    <source>
        <dbReference type="Proteomes" id="UP000321168"/>
    </source>
</evidence>